<dbReference type="InterPro" id="IPR000835">
    <property type="entry name" value="HTH_MarR-typ"/>
</dbReference>
<dbReference type="PANTHER" id="PTHR39515:SF2">
    <property type="entry name" value="HTH-TYPE TRANSCRIPTIONAL REGULATOR RV0880"/>
    <property type="match status" value="1"/>
</dbReference>
<reference evidence="2 3" key="1">
    <citation type="journal article" date="2014" name="Microbiology">
        <title>Unravelling the complete genome sequence of Advenella mimigardefordensis strain DPN7T and novel insights in the catabolism of the xenobiotic polythioester precursor 3,3'-dithiodipropionate.</title>
        <authorList>
            <person name="Wubbeler J.H."/>
            <person name="Hiessl S."/>
            <person name="Schuldes J."/>
            <person name="Thurmer A."/>
            <person name="Daniel R."/>
            <person name="Steinbuchel A."/>
        </authorList>
    </citation>
    <scope>NUCLEOTIDE SEQUENCE [LARGE SCALE GENOMIC DNA]</scope>
    <source>
        <strain evidence="3">DSM 17166 / LMG 22922 / DPN7</strain>
    </source>
</reference>
<dbReference type="InterPro" id="IPR036390">
    <property type="entry name" value="WH_DNA-bd_sf"/>
</dbReference>
<dbReference type="SMART" id="SM00347">
    <property type="entry name" value="HTH_MARR"/>
    <property type="match status" value="1"/>
</dbReference>
<feature type="domain" description="HTH marR-type" evidence="1">
    <location>
        <begin position="16"/>
        <end position="152"/>
    </location>
</feature>
<proteinExistence type="predicted"/>
<evidence type="ECO:0000313" key="3">
    <source>
        <dbReference type="Proteomes" id="UP000019095"/>
    </source>
</evidence>
<accession>W0PIF9</accession>
<dbReference type="Gene3D" id="1.10.10.10">
    <property type="entry name" value="Winged helix-like DNA-binding domain superfamily/Winged helix DNA-binding domain"/>
    <property type="match status" value="1"/>
</dbReference>
<dbReference type="PANTHER" id="PTHR39515">
    <property type="entry name" value="CONSERVED PROTEIN"/>
    <property type="match status" value="1"/>
</dbReference>
<dbReference type="SUPFAM" id="SSF46785">
    <property type="entry name" value="Winged helix' DNA-binding domain"/>
    <property type="match status" value="1"/>
</dbReference>
<organism evidence="2 3">
    <name type="scientific">Advenella mimigardefordensis (strain DSM 17166 / LMG 22922 / DPN7)</name>
    <dbReference type="NCBI Taxonomy" id="1247726"/>
    <lineage>
        <taxon>Bacteria</taxon>
        <taxon>Pseudomonadati</taxon>
        <taxon>Pseudomonadota</taxon>
        <taxon>Betaproteobacteria</taxon>
        <taxon>Burkholderiales</taxon>
        <taxon>Alcaligenaceae</taxon>
    </lineage>
</organism>
<keyword evidence="3" id="KW-1185">Reference proteome</keyword>
<dbReference type="Proteomes" id="UP000019095">
    <property type="component" value="Chromosome"/>
</dbReference>
<dbReference type="AlphaFoldDB" id="W0PIF9"/>
<dbReference type="EMBL" id="CP003915">
    <property type="protein sequence ID" value="AHG65707.1"/>
    <property type="molecule type" value="Genomic_DNA"/>
</dbReference>
<evidence type="ECO:0000259" key="1">
    <source>
        <dbReference type="PROSITE" id="PS50995"/>
    </source>
</evidence>
<dbReference type="Pfam" id="PF12802">
    <property type="entry name" value="MarR_2"/>
    <property type="match status" value="1"/>
</dbReference>
<sequence length="153" mass="16669">MAHMDKKPLSPEQARVSELAAELRILISSFTRKLRAQASAGEFTPSQRSVLLRLERDGPTTVTALARAEGVRSQSMGATVAGLEAAGHIKGAPDPADGRQTILSLTPGFLTMIQASRAAREDWLLREIHACYNTKEQESLAKAIELLKRLVNH</sequence>
<dbReference type="STRING" id="1247726.MIM_c36490"/>
<dbReference type="InterPro" id="IPR036388">
    <property type="entry name" value="WH-like_DNA-bd_sf"/>
</dbReference>
<dbReference type="PATRIC" id="fig|1247726.3.peg.4037"/>
<gene>
    <name evidence="2" type="ORF">MIM_c36490</name>
</gene>
<dbReference type="Gene3D" id="1.10.287.100">
    <property type="match status" value="1"/>
</dbReference>
<dbReference type="PROSITE" id="PS50995">
    <property type="entry name" value="HTH_MARR_2"/>
    <property type="match status" value="1"/>
</dbReference>
<dbReference type="GO" id="GO:0003700">
    <property type="term" value="F:DNA-binding transcription factor activity"/>
    <property type="evidence" value="ECO:0007669"/>
    <property type="project" value="InterPro"/>
</dbReference>
<protein>
    <submittedName>
        <fullName evidence="2">Transcriptional regulator, MarR family</fullName>
    </submittedName>
</protein>
<dbReference type="eggNOG" id="COG1846">
    <property type="taxonomic scope" value="Bacteria"/>
</dbReference>
<dbReference type="KEGG" id="amim:MIM_c36490"/>
<evidence type="ECO:0000313" key="2">
    <source>
        <dbReference type="EMBL" id="AHG65707.1"/>
    </source>
</evidence>
<name>W0PIF9_ADVMD</name>
<dbReference type="HOGENOM" id="CLU_083287_15_1_4"/>
<dbReference type="InterPro" id="IPR052526">
    <property type="entry name" value="HTH-type_Bedaq_tolerance"/>
</dbReference>